<dbReference type="CDD" id="cd16652">
    <property type="entry name" value="dRING_Rmd5p-like"/>
    <property type="match status" value="1"/>
</dbReference>
<evidence type="ECO:0000313" key="13">
    <source>
        <dbReference type="Proteomes" id="UP000191144"/>
    </source>
</evidence>
<evidence type="ECO:0000259" key="11">
    <source>
        <dbReference type="PROSITE" id="PS51867"/>
    </source>
</evidence>
<evidence type="ECO:0000256" key="2">
    <source>
        <dbReference type="ARBA" id="ARBA00022490"/>
    </source>
</evidence>
<feature type="zinc finger region" description="RING-Gid-type" evidence="9">
    <location>
        <begin position="342"/>
        <end position="385"/>
    </location>
</feature>
<evidence type="ECO:0000256" key="3">
    <source>
        <dbReference type="ARBA" id="ARBA00022723"/>
    </source>
</evidence>
<dbReference type="InterPro" id="IPR024964">
    <property type="entry name" value="CTLH/CRA"/>
</dbReference>
<dbReference type="AlphaFoldDB" id="A0A1G4KFF3"/>
<keyword evidence="10" id="KW-0472">Membrane</keyword>
<evidence type="ECO:0000256" key="8">
    <source>
        <dbReference type="ARBA" id="ARBA00080744"/>
    </source>
</evidence>
<evidence type="ECO:0000256" key="9">
    <source>
        <dbReference type="PROSITE-ProRule" id="PRU01215"/>
    </source>
</evidence>
<dbReference type="EMBL" id="LT598480">
    <property type="protein sequence ID" value="SCV03239.1"/>
    <property type="molecule type" value="Genomic_DNA"/>
</dbReference>
<protein>
    <recommendedName>
        <fullName evidence="8">GID complex catalytic subunit 2</fullName>
    </recommendedName>
    <alternativeName>
        <fullName evidence="7">Glucose-induced degradation protein 2</fullName>
    </alternativeName>
</protein>
<dbReference type="Pfam" id="PF10607">
    <property type="entry name" value="CTLH"/>
    <property type="match status" value="1"/>
</dbReference>
<proteinExistence type="inferred from homology"/>
<dbReference type="PANTHER" id="PTHR12170:SF3">
    <property type="entry name" value="GH10162P"/>
    <property type="match status" value="1"/>
</dbReference>
<dbReference type="InterPro" id="IPR045098">
    <property type="entry name" value="Fyv10_fam"/>
</dbReference>
<evidence type="ECO:0000313" key="12">
    <source>
        <dbReference type="EMBL" id="SCV03239.1"/>
    </source>
</evidence>
<feature type="domain" description="RING-Gid-type" evidence="11">
    <location>
        <begin position="342"/>
        <end position="385"/>
    </location>
</feature>
<keyword evidence="10" id="KW-0812">Transmembrane</keyword>
<gene>
    <name evidence="12" type="ORF">LAME_0H08834G</name>
</gene>
<keyword evidence="13" id="KW-1185">Reference proteome</keyword>
<evidence type="ECO:0000256" key="1">
    <source>
        <dbReference type="ARBA" id="ARBA00004496"/>
    </source>
</evidence>
<keyword evidence="2" id="KW-0963">Cytoplasm</keyword>
<dbReference type="InterPro" id="IPR037683">
    <property type="entry name" value="Rmd5_dRing"/>
</dbReference>
<dbReference type="GO" id="GO:0005634">
    <property type="term" value="C:nucleus"/>
    <property type="evidence" value="ECO:0007669"/>
    <property type="project" value="TreeGrafter"/>
</dbReference>
<dbReference type="InterPro" id="IPR044063">
    <property type="entry name" value="ZF_RING_GID"/>
</dbReference>
<keyword evidence="3" id="KW-0479">Metal-binding</keyword>
<dbReference type="GO" id="GO:0008270">
    <property type="term" value="F:zinc ion binding"/>
    <property type="evidence" value="ECO:0007669"/>
    <property type="project" value="UniProtKB-KW"/>
</dbReference>
<keyword evidence="4 9" id="KW-0863">Zinc-finger</keyword>
<accession>A0A1G4KFF3</accession>
<organism evidence="12 13">
    <name type="scientific">Lachancea meyersii CBS 8951</name>
    <dbReference type="NCBI Taxonomy" id="1266667"/>
    <lineage>
        <taxon>Eukaryota</taxon>
        <taxon>Fungi</taxon>
        <taxon>Dikarya</taxon>
        <taxon>Ascomycota</taxon>
        <taxon>Saccharomycotina</taxon>
        <taxon>Saccharomycetes</taxon>
        <taxon>Saccharomycetales</taxon>
        <taxon>Saccharomycetaceae</taxon>
        <taxon>Lachancea</taxon>
    </lineage>
</organism>
<comment type="similarity">
    <text evidence="6">Belongs to the RMD5/GID2 family.</text>
</comment>
<dbReference type="GO" id="GO:0061630">
    <property type="term" value="F:ubiquitin protein ligase activity"/>
    <property type="evidence" value="ECO:0007669"/>
    <property type="project" value="InterPro"/>
</dbReference>
<evidence type="ECO:0000256" key="4">
    <source>
        <dbReference type="ARBA" id="ARBA00022771"/>
    </source>
</evidence>
<dbReference type="PANTHER" id="PTHR12170">
    <property type="entry name" value="MACROPHAGE ERYTHROBLAST ATTACHER-RELATED"/>
    <property type="match status" value="1"/>
</dbReference>
<dbReference type="FunFam" id="3.30.40.10:FF:000143">
    <property type="entry name" value="Regulator of gluconeogenesis Rmd5"/>
    <property type="match status" value="1"/>
</dbReference>
<evidence type="ECO:0000256" key="5">
    <source>
        <dbReference type="ARBA" id="ARBA00022833"/>
    </source>
</evidence>
<dbReference type="GO" id="GO:0005737">
    <property type="term" value="C:cytoplasm"/>
    <property type="evidence" value="ECO:0007669"/>
    <property type="project" value="UniProtKB-SubCell"/>
</dbReference>
<comment type="subcellular location">
    <subcellularLocation>
        <location evidence="1">Cytoplasm</location>
    </subcellularLocation>
</comment>
<evidence type="ECO:0000256" key="7">
    <source>
        <dbReference type="ARBA" id="ARBA00075398"/>
    </source>
</evidence>
<dbReference type="Proteomes" id="UP000191144">
    <property type="component" value="Chromosome H"/>
</dbReference>
<keyword evidence="5" id="KW-0862">Zinc</keyword>
<feature type="transmembrane region" description="Helical" evidence="10">
    <location>
        <begin position="283"/>
        <end position="304"/>
    </location>
</feature>
<sequence>MSELLKTLGNECQKLNDGAAAGRTHLRKCLEDTHEFKINVKKLKGYITKQVQEEGQNNKTSAKLVKKRQVAIEKLNKMHKNWETGMKKNIKLATQQHSKFQKNALNKLYDFELDQVYTNQFSPSARKHVEQAIGLHISRYSVCDEPEQDSGAMVEYLENVYGVDPLVSANFVELAQIMRELLRDNLEACMAWCSEGSDLEFELHLLRAMFLLRSGDKLATYQYLLKHIPGFLSKTRKTSLRYRVAPLLAQVVVAPPKSGHNLDEQRKKCMDLFTQEYCARNGLPFNSSLFLVVMSGIISFQFFIKYRTLQAARHIDWSTENELPFNVKLPDFLTSFHPVFICPVLKEETTTENPPYALPCHHIISKFSLDKLSKNGTCNFKCPYCPLTAARSKTTKVNFVIL</sequence>
<evidence type="ECO:0000256" key="10">
    <source>
        <dbReference type="SAM" id="Phobius"/>
    </source>
</evidence>
<dbReference type="PROSITE" id="PS51867">
    <property type="entry name" value="ZF_RING_GID"/>
    <property type="match status" value="1"/>
</dbReference>
<name>A0A1G4KFF3_9SACH</name>
<dbReference type="SUPFAM" id="SSF57850">
    <property type="entry name" value="RING/U-box"/>
    <property type="match status" value="1"/>
</dbReference>
<reference evidence="13" key="1">
    <citation type="submission" date="2016-03" db="EMBL/GenBank/DDBJ databases">
        <authorList>
            <person name="Devillers Hugo."/>
        </authorList>
    </citation>
    <scope>NUCLEOTIDE SEQUENCE [LARGE SCALE GENOMIC DNA]</scope>
</reference>
<dbReference type="GO" id="GO:0043161">
    <property type="term" value="P:proteasome-mediated ubiquitin-dependent protein catabolic process"/>
    <property type="evidence" value="ECO:0007669"/>
    <property type="project" value="InterPro"/>
</dbReference>
<dbReference type="GO" id="GO:0034657">
    <property type="term" value="C:GID complex"/>
    <property type="evidence" value="ECO:0007669"/>
    <property type="project" value="TreeGrafter"/>
</dbReference>
<dbReference type="OrthoDB" id="1933281at2759"/>
<keyword evidence="10" id="KW-1133">Transmembrane helix</keyword>
<evidence type="ECO:0000256" key="6">
    <source>
        <dbReference type="ARBA" id="ARBA00061136"/>
    </source>
</evidence>